<dbReference type="GO" id="GO:0016740">
    <property type="term" value="F:transferase activity"/>
    <property type="evidence" value="ECO:0007669"/>
    <property type="project" value="UniProtKB-KW"/>
</dbReference>
<gene>
    <name evidence="5" type="ORF">CWI73_02745</name>
</gene>
<evidence type="ECO:0000313" key="5">
    <source>
        <dbReference type="EMBL" id="RUO67792.1"/>
    </source>
</evidence>
<accession>A0A432YWW0</accession>
<evidence type="ECO:0000256" key="2">
    <source>
        <dbReference type="ARBA" id="ARBA00022597"/>
    </source>
</evidence>
<evidence type="ECO:0000313" key="6">
    <source>
        <dbReference type="Proteomes" id="UP000288361"/>
    </source>
</evidence>
<name>A0A432YWW0_9GAMM</name>
<dbReference type="Proteomes" id="UP000288361">
    <property type="component" value="Unassembled WGS sequence"/>
</dbReference>
<dbReference type="EMBL" id="PIQA01000001">
    <property type="protein sequence ID" value="RUO67792.1"/>
    <property type="molecule type" value="Genomic_DNA"/>
</dbReference>
<evidence type="ECO:0000256" key="3">
    <source>
        <dbReference type="ARBA" id="ARBA00022679"/>
    </source>
</evidence>
<dbReference type="AlphaFoldDB" id="A0A432YWW0"/>
<dbReference type="GO" id="GO:0009401">
    <property type="term" value="P:phosphoenolpyruvate-dependent sugar phosphotransferase system"/>
    <property type="evidence" value="ECO:0007669"/>
    <property type="project" value="InterPro"/>
</dbReference>
<proteinExistence type="predicted"/>
<keyword evidence="2 5" id="KW-0762">Sugar transport</keyword>
<dbReference type="Gene3D" id="2.70.70.10">
    <property type="entry name" value="Glucose Permease (Domain IIA)"/>
    <property type="match status" value="1"/>
</dbReference>
<dbReference type="Pfam" id="PF00358">
    <property type="entry name" value="PTS_EIIA_1"/>
    <property type="match status" value="1"/>
</dbReference>
<dbReference type="SUPFAM" id="SSF51261">
    <property type="entry name" value="Duplicated hybrid motif"/>
    <property type="match status" value="1"/>
</dbReference>
<comment type="caution">
    <text evidence="5">The sequence shown here is derived from an EMBL/GenBank/DDBJ whole genome shotgun (WGS) entry which is preliminary data.</text>
</comment>
<evidence type="ECO:0000256" key="1">
    <source>
        <dbReference type="ARBA" id="ARBA00022448"/>
    </source>
</evidence>
<organism evidence="5 6">
    <name type="scientific">Idiomarina piscisalsi</name>
    <dbReference type="NCBI Taxonomy" id="1096243"/>
    <lineage>
        <taxon>Bacteria</taxon>
        <taxon>Pseudomonadati</taxon>
        <taxon>Pseudomonadota</taxon>
        <taxon>Gammaproteobacteria</taxon>
        <taxon>Alteromonadales</taxon>
        <taxon>Idiomarinaceae</taxon>
        <taxon>Idiomarina</taxon>
    </lineage>
</organism>
<feature type="domain" description="PTS EIIA type-1" evidence="4">
    <location>
        <begin position="38"/>
        <end position="146"/>
    </location>
</feature>
<keyword evidence="3" id="KW-0808">Transferase</keyword>
<keyword evidence="1" id="KW-0813">Transport</keyword>
<reference evidence="5 6" key="1">
    <citation type="journal article" date="2011" name="Front. Microbiol.">
        <title>Genomic signatures of strain selection and enhancement in Bacillus atrophaeus var. globigii, a historical biowarfare simulant.</title>
        <authorList>
            <person name="Gibbons H.S."/>
            <person name="Broomall S.M."/>
            <person name="McNew L.A."/>
            <person name="Daligault H."/>
            <person name="Chapman C."/>
            <person name="Bruce D."/>
            <person name="Karavis M."/>
            <person name="Krepps M."/>
            <person name="McGregor P.A."/>
            <person name="Hong C."/>
            <person name="Park K.H."/>
            <person name="Akmal A."/>
            <person name="Feldman A."/>
            <person name="Lin J.S."/>
            <person name="Chang W.E."/>
            <person name="Higgs B.W."/>
            <person name="Demirev P."/>
            <person name="Lindquist J."/>
            <person name="Liem A."/>
            <person name="Fochler E."/>
            <person name="Read T.D."/>
            <person name="Tapia R."/>
            <person name="Johnson S."/>
            <person name="Bishop-Lilly K.A."/>
            <person name="Detter C."/>
            <person name="Han C."/>
            <person name="Sozhamannan S."/>
            <person name="Rosenzweig C.N."/>
            <person name="Skowronski E.W."/>
        </authorList>
    </citation>
    <scope>NUCLEOTIDE SEQUENCE [LARGE SCALE GENOMIC DNA]</scope>
    <source>
        <strain evidence="5 6">TPS4-2</strain>
    </source>
</reference>
<evidence type="ECO:0000259" key="4">
    <source>
        <dbReference type="Pfam" id="PF00358"/>
    </source>
</evidence>
<dbReference type="InterPro" id="IPR011055">
    <property type="entry name" value="Dup_hybrid_motif"/>
</dbReference>
<sequence length="189" mass="20572">MSTDNVDTVDKLPTLCHYTLKINAIRGSNSVPQPQLPSIYAPITGRVQSARSASAIPGSELLGRGLQLSITGSTLYAPVSGELLHLSQSGDYIAIKVNEHFSLQLILGNGEHYLTHDALKVLCRHAKQVEQGTPLMFVNLPRLRSLPQSQQGLSVLLSALTEQACELPIHWQQTGRVVANETCLNEEPE</sequence>
<dbReference type="InterPro" id="IPR001127">
    <property type="entry name" value="PTS_EIIA_1_perm"/>
</dbReference>
<protein>
    <submittedName>
        <fullName evidence="5">PTS glucose transporter subunit IIA</fullName>
    </submittedName>
</protein>